<reference evidence="1 2" key="1">
    <citation type="submission" date="2015-08" db="EMBL/GenBank/DDBJ databases">
        <title>Draft Genome Sequences of Vibrio parahaemolyticus Strains.</title>
        <authorList>
            <person name="Gonzalez-Escalona N."/>
            <person name="DePaola A."/>
        </authorList>
    </citation>
    <scope>NUCLEOTIDE SEQUENCE [LARGE SCALE GENOMIC DNA]</scope>
    <source>
        <strain evidence="1 2">CFSAN001621</strain>
    </source>
</reference>
<dbReference type="Pfam" id="PF12375">
    <property type="entry name" value="DUF3653"/>
    <property type="match status" value="1"/>
</dbReference>
<name>A0AAX0MHQ9_VIBPH</name>
<gene>
    <name evidence="1" type="ORF">AKG60_01225</name>
</gene>
<keyword evidence="2" id="KW-1185">Reference proteome</keyword>
<evidence type="ECO:0000313" key="2">
    <source>
        <dbReference type="Proteomes" id="UP000191946"/>
    </source>
</evidence>
<dbReference type="InterPro" id="IPR021077">
    <property type="entry name" value="Phage_phi-Lf_Orf112"/>
</dbReference>
<dbReference type="GO" id="GO:0016787">
    <property type="term" value="F:hydrolase activity"/>
    <property type="evidence" value="ECO:0007669"/>
    <property type="project" value="UniProtKB-KW"/>
</dbReference>
<accession>A0AAX0MHQ9</accession>
<dbReference type="EMBL" id="LHQV01000002">
    <property type="protein sequence ID" value="OQK04689.1"/>
    <property type="molecule type" value="Genomic_DNA"/>
</dbReference>
<evidence type="ECO:0000313" key="1">
    <source>
        <dbReference type="EMBL" id="OQK04689.1"/>
    </source>
</evidence>
<dbReference type="AlphaFoldDB" id="A0AAX0MHQ9"/>
<keyword evidence="1" id="KW-0378">Hydrolase</keyword>
<sequence>MFHESLRTLFWREFASIKQGAEYFHVSKPTITRWLDGTVPINPMAEKLLLIKALGYLPNDLRWSGFRICEKRAVFITPSGREFSPKELESFVFWRDEHRQFVEMYGHIEYPKVYPAKENVLPFRGGRRMNAAECLADCKLKVHEPVVICMRIYFSGYL</sequence>
<dbReference type="RefSeq" id="WP_005494985.1">
    <property type="nucleotide sequence ID" value="NZ_CP023248.2"/>
</dbReference>
<comment type="caution">
    <text evidence="1">The sequence shown here is derived from an EMBL/GenBank/DDBJ whole genome shotgun (WGS) entry which is preliminary data.</text>
</comment>
<protein>
    <submittedName>
        <fullName evidence="1">S-adenosylhomocysteine hydrolase</fullName>
    </submittedName>
</protein>
<organism evidence="1 2">
    <name type="scientific">Vibrio parahaemolyticus</name>
    <dbReference type="NCBI Taxonomy" id="670"/>
    <lineage>
        <taxon>Bacteria</taxon>
        <taxon>Pseudomonadati</taxon>
        <taxon>Pseudomonadota</taxon>
        <taxon>Gammaproteobacteria</taxon>
        <taxon>Vibrionales</taxon>
        <taxon>Vibrionaceae</taxon>
        <taxon>Vibrio</taxon>
    </lineage>
</organism>
<dbReference type="Proteomes" id="UP000191946">
    <property type="component" value="Unassembled WGS sequence"/>
</dbReference>
<proteinExistence type="predicted"/>